<gene>
    <name evidence="1" type="ORF">A10D4_00625</name>
</gene>
<dbReference type="Proteomes" id="UP000014115">
    <property type="component" value="Unassembled WGS sequence"/>
</dbReference>
<sequence length="77" mass="8711">MRDLLAQQSIPSSQPPLNAADAWLLASDRRFDNLYMPILVDSRLIKGYAMHNYYRSLSNRRALVSVLPISLLAVILP</sequence>
<dbReference type="EMBL" id="AMRG01000001">
    <property type="protein sequence ID" value="EKE87553.1"/>
    <property type="molecule type" value="Genomic_DNA"/>
</dbReference>
<accession>K2KHY2</accession>
<organism evidence="1 2">
    <name type="scientific">Idiomarina xiamenensis 10-D-4</name>
    <dbReference type="NCBI Taxonomy" id="740709"/>
    <lineage>
        <taxon>Bacteria</taxon>
        <taxon>Pseudomonadati</taxon>
        <taxon>Pseudomonadota</taxon>
        <taxon>Gammaproteobacteria</taxon>
        <taxon>Alteromonadales</taxon>
        <taxon>Idiomarinaceae</taxon>
        <taxon>Idiomarina</taxon>
    </lineage>
</organism>
<proteinExistence type="predicted"/>
<evidence type="ECO:0000313" key="1">
    <source>
        <dbReference type="EMBL" id="EKE87553.1"/>
    </source>
</evidence>
<keyword evidence="2" id="KW-1185">Reference proteome</keyword>
<dbReference type="STRING" id="740709.A10D4_00625"/>
<protein>
    <submittedName>
        <fullName evidence="1">Uncharacterized protein</fullName>
    </submittedName>
</protein>
<dbReference type="RefSeq" id="WP_008487057.1">
    <property type="nucleotide sequence ID" value="NZ_AMRG01000001.1"/>
</dbReference>
<reference evidence="1 2" key="1">
    <citation type="journal article" date="2012" name="J. Bacteriol.">
        <title>Genome Sequence of Idiomarina xiamenensis Type Strain 10-D-4.</title>
        <authorList>
            <person name="Lai Q."/>
            <person name="Wang L."/>
            <person name="Wang W."/>
            <person name="Shao Z."/>
        </authorList>
    </citation>
    <scope>NUCLEOTIDE SEQUENCE [LARGE SCALE GENOMIC DNA]</scope>
    <source>
        <strain evidence="1 2">10-D-4</strain>
    </source>
</reference>
<dbReference type="PATRIC" id="fig|740709.3.peg.125"/>
<evidence type="ECO:0000313" key="2">
    <source>
        <dbReference type="Proteomes" id="UP000014115"/>
    </source>
</evidence>
<name>K2KHY2_9GAMM</name>
<dbReference type="AlphaFoldDB" id="K2KHY2"/>
<comment type="caution">
    <text evidence="1">The sequence shown here is derived from an EMBL/GenBank/DDBJ whole genome shotgun (WGS) entry which is preliminary data.</text>
</comment>